<keyword evidence="2" id="KW-1185">Reference proteome</keyword>
<gene>
    <name evidence="1" type="ORF">E2C01_094909</name>
</gene>
<protein>
    <submittedName>
        <fullName evidence="1">Uncharacterized protein</fullName>
    </submittedName>
</protein>
<evidence type="ECO:0000313" key="1">
    <source>
        <dbReference type="EMBL" id="MPC99493.1"/>
    </source>
</evidence>
<evidence type="ECO:0000313" key="2">
    <source>
        <dbReference type="Proteomes" id="UP000324222"/>
    </source>
</evidence>
<comment type="caution">
    <text evidence="1">The sequence shown here is derived from an EMBL/GenBank/DDBJ whole genome shotgun (WGS) entry which is preliminary data.</text>
</comment>
<sequence>MSLWKCWMEFLAVKRPRLQVEPCRVKKAE</sequence>
<dbReference type="Proteomes" id="UP000324222">
    <property type="component" value="Unassembled WGS sequence"/>
</dbReference>
<name>A0A5B7JYG4_PORTR</name>
<dbReference type="AlphaFoldDB" id="A0A5B7JYG4"/>
<dbReference type="EMBL" id="VSRR010118610">
    <property type="protein sequence ID" value="MPC99493.1"/>
    <property type="molecule type" value="Genomic_DNA"/>
</dbReference>
<reference evidence="1 2" key="1">
    <citation type="submission" date="2019-05" db="EMBL/GenBank/DDBJ databases">
        <title>Another draft genome of Portunus trituberculatus and its Hox gene families provides insights of decapod evolution.</title>
        <authorList>
            <person name="Jeong J.-H."/>
            <person name="Song I."/>
            <person name="Kim S."/>
            <person name="Choi T."/>
            <person name="Kim D."/>
            <person name="Ryu S."/>
            <person name="Kim W."/>
        </authorList>
    </citation>
    <scope>NUCLEOTIDE SEQUENCE [LARGE SCALE GENOMIC DNA]</scope>
    <source>
        <tissue evidence="1">Muscle</tissue>
    </source>
</reference>
<organism evidence="1 2">
    <name type="scientific">Portunus trituberculatus</name>
    <name type="common">Swimming crab</name>
    <name type="synonym">Neptunus trituberculatus</name>
    <dbReference type="NCBI Taxonomy" id="210409"/>
    <lineage>
        <taxon>Eukaryota</taxon>
        <taxon>Metazoa</taxon>
        <taxon>Ecdysozoa</taxon>
        <taxon>Arthropoda</taxon>
        <taxon>Crustacea</taxon>
        <taxon>Multicrustacea</taxon>
        <taxon>Malacostraca</taxon>
        <taxon>Eumalacostraca</taxon>
        <taxon>Eucarida</taxon>
        <taxon>Decapoda</taxon>
        <taxon>Pleocyemata</taxon>
        <taxon>Brachyura</taxon>
        <taxon>Eubrachyura</taxon>
        <taxon>Portunoidea</taxon>
        <taxon>Portunidae</taxon>
        <taxon>Portuninae</taxon>
        <taxon>Portunus</taxon>
    </lineage>
</organism>
<proteinExistence type="predicted"/>
<accession>A0A5B7JYG4</accession>